<feature type="region of interest" description="Disordered" evidence="8">
    <location>
        <begin position="553"/>
        <end position="575"/>
    </location>
</feature>
<evidence type="ECO:0000256" key="8">
    <source>
        <dbReference type="SAM" id="MobiDB-lite"/>
    </source>
</evidence>
<dbReference type="SFLD" id="SFLDG01121">
    <property type="entry name" value="Diphthamide_biosynthesis"/>
    <property type="match status" value="1"/>
</dbReference>
<evidence type="ECO:0000256" key="4">
    <source>
        <dbReference type="ARBA" id="ARBA00022723"/>
    </source>
</evidence>
<name>A0AAD4FF99_9PLEO</name>
<dbReference type="PANTHER" id="PTHR10762">
    <property type="entry name" value="DIPHTHAMIDE BIOSYNTHESIS PROTEIN"/>
    <property type="match status" value="1"/>
</dbReference>
<gene>
    <name evidence="9" type="ORF">G6011_05863</name>
</gene>
<dbReference type="Gene3D" id="3.40.50.11860">
    <property type="entry name" value="Diphthamide synthesis DPH1/DPH2 domain 3"/>
    <property type="match status" value="1"/>
</dbReference>
<dbReference type="SFLD" id="SFLDS00032">
    <property type="entry name" value="Radical_SAM_3-amino-3-carboxyp"/>
    <property type="match status" value="1"/>
</dbReference>
<evidence type="ECO:0000256" key="6">
    <source>
        <dbReference type="ARBA" id="ARBA00023014"/>
    </source>
</evidence>
<dbReference type="GO" id="GO:0005737">
    <property type="term" value="C:cytoplasm"/>
    <property type="evidence" value="ECO:0007669"/>
    <property type="project" value="UniProtKB-SubCell"/>
</dbReference>
<evidence type="ECO:0000313" key="9">
    <source>
        <dbReference type="EMBL" id="KAG9188995.1"/>
    </source>
</evidence>
<dbReference type="InterPro" id="IPR042265">
    <property type="entry name" value="DPH1/DPH2_3"/>
</dbReference>
<dbReference type="SFLD" id="SFLDF00408">
    <property type="entry name" value="Diphthamide_biosynthesis_famil"/>
    <property type="match status" value="1"/>
</dbReference>
<dbReference type="GO" id="GO:0046872">
    <property type="term" value="F:metal ion binding"/>
    <property type="evidence" value="ECO:0007669"/>
    <property type="project" value="UniProtKB-KW"/>
</dbReference>
<feature type="compositionally biased region" description="Acidic residues" evidence="8">
    <location>
        <begin position="465"/>
        <end position="480"/>
    </location>
</feature>
<comment type="function">
    <text evidence="7">Required for the first step of diphthamide biosynthesis, a post-translational modification of histidine which occurs in elongation factor 2. DPH1 and DPH2 transfer a 3-amino-3-carboxypropyl (ACP) group from S-adenosyl-L-methionine (SAM) to a histidine residue, the reaction is assisted by a reduction system comprising DPH3 and a NADH-dependent reductase. Facilitates the reduction of the catalytic iron-sulfur cluster found in the DPH1 subunit.</text>
</comment>
<dbReference type="FunFam" id="3.40.50.11860:FF:000001">
    <property type="entry name" value="2-(3-amino-3-carboxypropyl)histidine synthase subunit 2"/>
    <property type="match status" value="1"/>
</dbReference>
<protein>
    <recommendedName>
        <fullName evidence="7">2-(3-amino-3-carboxypropyl)histidine synthase subunit 2</fullName>
    </recommendedName>
</protein>
<dbReference type="InterPro" id="IPR016435">
    <property type="entry name" value="DPH1/DPH2"/>
</dbReference>
<dbReference type="GO" id="GO:0051536">
    <property type="term" value="F:iron-sulfur cluster binding"/>
    <property type="evidence" value="ECO:0007669"/>
    <property type="project" value="UniProtKB-KW"/>
</dbReference>
<evidence type="ECO:0000256" key="3">
    <source>
        <dbReference type="ARBA" id="ARBA00006179"/>
    </source>
</evidence>
<feature type="region of interest" description="Disordered" evidence="8">
    <location>
        <begin position="87"/>
        <end position="133"/>
    </location>
</feature>
<evidence type="ECO:0000256" key="7">
    <source>
        <dbReference type="RuleBase" id="RU364133"/>
    </source>
</evidence>
<evidence type="ECO:0000256" key="1">
    <source>
        <dbReference type="ARBA" id="ARBA00001966"/>
    </source>
</evidence>
<feature type="region of interest" description="Disordered" evidence="8">
    <location>
        <begin position="436"/>
        <end position="484"/>
    </location>
</feature>
<dbReference type="InterPro" id="IPR010014">
    <property type="entry name" value="DHP2"/>
</dbReference>
<keyword evidence="5 7" id="KW-0408">Iron</keyword>
<evidence type="ECO:0000256" key="2">
    <source>
        <dbReference type="ARBA" id="ARBA00005156"/>
    </source>
</evidence>
<sequence>MSATPSLLTAPVLSTPDTHIFEDPTPAAAVDTSRQPRLSDEQISLTYEIERTVREIREGRWKRIALQFPDHMLSDAPEVYEQLGQGLRERRRRRERVSGKEDVEGEAGVDGLGRDMSQATISTPEEEEAEEGGKESLFILGDTSYGACCVDEVAAEHVDADVVVHYGRSCLSPPSRLPVIYVFTARPLDLDAVVASFRATYPERDAKIILMADIPYAHHIPLLHKRLANDAGYTNLHATEIVHNPSSPLPNRKVPTGVEGPGEGALREYALFHMSDPPASLLLTLSSRVASIHIYPTTDSTCTTTPPTALLTNTTLALRRRYALLTSLTTTPIFGILINTLSVKNYMHILTHVQRQISAAGKKHYTFVVGKVNAAKVANFSEVGGWVVIGCWESSLIESGEFWRPMITPWELGVALQGDGERVWRGDWEGGFQRVLDGVGEGKDGGGGVEGVEKGQEKEQGGQGEEVDANTDYDSEEESAPPEFDLRTGRYVSHARPMRSTATPKAVNGTSALSSSSALTKRANGDIAAVGGVASPGAEYLRSNRTWQGLGTDYRDAEEGEDGTGGARAAKMEEGRSGIARGYVVGEEGRRH</sequence>
<organism evidence="9 10">
    <name type="scientific">Alternaria panax</name>
    <dbReference type="NCBI Taxonomy" id="48097"/>
    <lineage>
        <taxon>Eukaryota</taxon>
        <taxon>Fungi</taxon>
        <taxon>Dikarya</taxon>
        <taxon>Ascomycota</taxon>
        <taxon>Pezizomycotina</taxon>
        <taxon>Dothideomycetes</taxon>
        <taxon>Pleosporomycetidae</taxon>
        <taxon>Pleosporales</taxon>
        <taxon>Pleosporineae</taxon>
        <taxon>Pleosporaceae</taxon>
        <taxon>Alternaria</taxon>
        <taxon>Alternaria sect. Panax</taxon>
    </lineage>
</organism>
<feature type="region of interest" description="Disordered" evidence="8">
    <location>
        <begin position="16"/>
        <end position="36"/>
    </location>
</feature>
<comment type="subcellular location">
    <subcellularLocation>
        <location evidence="7">Cytoplasm</location>
    </subcellularLocation>
</comment>
<dbReference type="Proteomes" id="UP001199106">
    <property type="component" value="Unassembled WGS sequence"/>
</dbReference>
<proteinExistence type="inferred from homology"/>
<dbReference type="GO" id="GO:0017183">
    <property type="term" value="P:protein histidyl modification to diphthamide"/>
    <property type="evidence" value="ECO:0007669"/>
    <property type="project" value="InterPro"/>
</dbReference>
<feature type="compositionally biased region" description="Basic and acidic residues" evidence="8">
    <location>
        <begin position="451"/>
        <end position="460"/>
    </location>
</feature>
<dbReference type="NCBIfam" id="TIGR00272">
    <property type="entry name" value="DPH2"/>
    <property type="match status" value="1"/>
</dbReference>
<keyword evidence="4 7" id="KW-0479">Metal-binding</keyword>
<evidence type="ECO:0000313" key="10">
    <source>
        <dbReference type="Proteomes" id="UP001199106"/>
    </source>
</evidence>
<reference evidence="9" key="1">
    <citation type="submission" date="2021-07" db="EMBL/GenBank/DDBJ databases">
        <title>Genome Resource of American Ginseng Black Spot Pathogen Alternaria panax.</title>
        <authorList>
            <person name="Qiu C."/>
            <person name="Wang W."/>
            <person name="Liu Z."/>
        </authorList>
    </citation>
    <scope>NUCLEOTIDE SEQUENCE</scope>
    <source>
        <strain evidence="9">BNCC115425</strain>
    </source>
</reference>
<dbReference type="GO" id="GO:0090560">
    <property type="term" value="F:2-(3-amino-3-carboxypropyl)histidine synthase activity"/>
    <property type="evidence" value="ECO:0007669"/>
    <property type="project" value="InterPro"/>
</dbReference>
<dbReference type="AlphaFoldDB" id="A0AAD4FF99"/>
<dbReference type="Gene3D" id="3.40.50.11840">
    <property type="entry name" value="Diphthamide synthesis DPH1/DPH2 domain 1"/>
    <property type="match status" value="1"/>
</dbReference>
<keyword evidence="6 7" id="KW-0411">Iron-sulfur</keyword>
<comment type="pathway">
    <text evidence="2 7">Protein modification; peptidyl-diphthamide biosynthesis.</text>
</comment>
<comment type="caution">
    <text evidence="9">The sequence shown here is derived from an EMBL/GenBank/DDBJ whole genome shotgun (WGS) entry which is preliminary data.</text>
</comment>
<dbReference type="EMBL" id="JAANER010000005">
    <property type="protein sequence ID" value="KAG9188995.1"/>
    <property type="molecule type" value="Genomic_DNA"/>
</dbReference>
<comment type="cofactor">
    <cofactor evidence="1">
        <name>[4Fe-4S] cluster</name>
        <dbReference type="ChEBI" id="CHEBI:49883"/>
    </cofactor>
</comment>
<dbReference type="InterPro" id="IPR042263">
    <property type="entry name" value="DPH1/DPH2_1"/>
</dbReference>
<evidence type="ECO:0000256" key="5">
    <source>
        <dbReference type="ARBA" id="ARBA00023004"/>
    </source>
</evidence>
<dbReference type="PANTHER" id="PTHR10762:SF2">
    <property type="entry name" value="2-(3-AMINO-3-CARBOXYPROPYL)HISTIDINE SYNTHASE SUBUNIT 2"/>
    <property type="match status" value="1"/>
</dbReference>
<dbReference type="Pfam" id="PF01866">
    <property type="entry name" value="Diphthamide_syn"/>
    <property type="match status" value="1"/>
</dbReference>
<dbReference type="NCBIfam" id="TIGR00322">
    <property type="entry name" value="diphth2_R"/>
    <property type="match status" value="1"/>
</dbReference>
<accession>A0AAD4FF99</accession>
<keyword evidence="10" id="KW-1185">Reference proteome</keyword>
<comment type="similarity">
    <text evidence="3 7">Belongs to the DPH1/DPH2 family. DPH2 subfamily.</text>
</comment>
<keyword evidence="7" id="KW-0963">Cytoplasm</keyword>